<keyword evidence="7" id="KW-0378">Hydrolase</keyword>
<dbReference type="GO" id="GO:0004098">
    <property type="term" value="F:cerebroside-sulfatase activity"/>
    <property type="evidence" value="ECO:0007669"/>
    <property type="project" value="UniProtKB-EC"/>
</dbReference>
<reference evidence="23 24" key="1">
    <citation type="submission" date="2015-08" db="EMBL/GenBank/DDBJ databases">
        <title>The genome of the Asian arowana (Scleropages formosus).</title>
        <authorList>
            <person name="Tan M.H."/>
            <person name="Gan H.M."/>
            <person name="Croft L.J."/>
            <person name="Austin C.M."/>
        </authorList>
    </citation>
    <scope>NUCLEOTIDE SEQUENCE [LARGE SCALE GENOMIC DNA]</scope>
    <source>
        <strain evidence="23">Aro1</strain>
    </source>
</reference>
<dbReference type="PANTHER" id="PTHR42693:SF11">
    <property type="entry name" value="ARYLSULFATASE A"/>
    <property type="match status" value="1"/>
</dbReference>
<comment type="cofactor">
    <cofactor evidence="1">
        <name>Ca(2+)</name>
        <dbReference type="ChEBI" id="CHEBI:29108"/>
    </cofactor>
</comment>
<evidence type="ECO:0000256" key="14">
    <source>
        <dbReference type="ARBA" id="ARBA00052854"/>
    </source>
</evidence>
<keyword evidence="9" id="KW-0106">Calcium</keyword>
<evidence type="ECO:0000259" key="22">
    <source>
        <dbReference type="Pfam" id="PF00884"/>
    </source>
</evidence>
<dbReference type="Gene3D" id="3.30.1120.10">
    <property type="match status" value="1"/>
</dbReference>
<comment type="subunit">
    <text evidence="16">Homodimer at neutral pH and homooctamer at acidic pH. Exists both as a single chain of 58 kDa (component A) or as a chain of 50 kDa (component B) linked by disulfide bond(s) to a 7 kDa chain (component C). Interacts with SUMF1.</text>
</comment>
<dbReference type="STRING" id="113540.ENSSFOP00015034538"/>
<evidence type="ECO:0000256" key="17">
    <source>
        <dbReference type="ARBA" id="ARBA00066352"/>
    </source>
</evidence>
<evidence type="ECO:0000256" key="12">
    <source>
        <dbReference type="ARBA" id="ARBA00023180"/>
    </source>
</evidence>
<sequence>MSFSVLSLLLLNAMCKLGSALTPPSFVILLADDLGFGDLQSYGHPVTSETPALERLANGGLRFTDFYSSSPVCSPSRAALLTGRYQTRSGVYPGVFYPGSRGGLPLNETTIAEVLKPLGYATAIVGKWHLGVGPNRMYLPIQQGFDHYVGVPYSHDQGPCSNLTCFPPDIKCFGTCDTGMVTVPLMNDDAIERQPVSFPDLEKTYGDFAAEFISTCAGRNRPFFLYYASHHTHYPQYAGKDATGRSRRGPFGDALVEFDGTVGNIIRALKDGGIHKNTFVFFTSDNGPSLMRMSRGGNAGLLKCGKGTTYEGGVRVPAIAYWPGRIKPGVTHKMASTLDILPTITSLAGAKLPRVHLDGFDMSNILFRHGPSKRKAMFYYPMDPSEEIGLFAVRLGKYKAHYYTCGSILSDTTPDQDCHSTSSLKQHDPPLLFDLEADPSENYNLAMSEDPEYKAVLHKIQKVKAQFEESMVFAEAQVGKGVDPSLEPCCIPKCTPKPACFIPYLLDDREVLLTKTLRNFLEKTISASGEESSEELQSSGSTPRGQSSQSVDTSLSSLRTDVHRRKLTSSSVAFSSTTSVYFMVSYAKDSSSCQSAPCRPINSWPPSRLVKTSGVGGPSSMSSNCPGNKEAFVPLILLLCTSSFSASGSDMGELASSMELQCLDQKKVMVNARVLRHVVSGRDARTRTTSINTRFCFRV</sequence>
<dbReference type="PROSITE" id="PS00523">
    <property type="entry name" value="SULFATASE_1"/>
    <property type="match status" value="1"/>
</dbReference>
<name>A0A0P7VC38_SCLFO</name>
<evidence type="ECO:0000256" key="2">
    <source>
        <dbReference type="ARBA" id="ARBA00004240"/>
    </source>
</evidence>
<dbReference type="Proteomes" id="UP000034805">
    <property type="component" value="Unassembled WGS sequence"/>
</dbReference>
<dbReference type="AlphaFoldDB" id="A0A0P7VC38"/>
<evidence type="ECO:0000256" key="20">
    <source>
        <dbReference type="SAM" id="MobiDB-lite"/>
    </source>
</evidence>
<evidence type="ECO:0000313" key="24">
    <source>
        <dbReference type="Proteomes" id="UP000034805"/>
    </source>
</evidence>
<keyword evidence="6 21" id="KW-0732">Signal</keyword>
<organism evidence="23 24">
    <name type="scientific">Scleropages formosus</name>
    <name type="common">Asian bonytongue</name>
    <name type="synonym">Osteoglossum formosum</name>
    <dbReference type="NCBI Taxonomy" id="113540"/>
    <lineage>
        <taxon>Eukaryota</taxon>
        <taxon>Metazoa</taxon>
        <taxon>Chordata</taxon>
        <taxon>Craniata</taxon>
        <taxon>Vertebrata</taxon>
        <taxon>Euteleostomi</taxon>
        <taxon>Actinopterygii</taxon>
        <taxon>Neopterygii</taxon>
        <taxon>Teleostei</taxon>
        <taxon>Osteoglossocephala</taxon>
        <taxon>Osteoglossomorpha</taxon>
        <taxon>Osteoglossiformes</taxon>
        <taxon>Osteoglossidae</taxon>
        <taxon>Scleropages</taxon>
    </lineage>
</organism>
<evidence type="ECO:0000256" key="6">
    <source>
        <dbReference type="ARBA" id="ARBA00022729"/>
    </source>
</evidence>
<feature type="chain" id="PRO_5006143652" description="Arylsulfatase A" evidence="21">
    <location>
        <begin position="21"/>
        <end position="699"/>
    </location>
</feature>
<feature type="domain" description="Sulfatase N-terminal" evidence="22">
    <location>
        <begin position="25"/>
        <end position="350"/>
    </location>
</feature>
<evidence type="ECO:0000256" key="5">
    <source>
        <dbReference type="ARBA" id="ARBA00022723"/>
    </source>
</evidence>
<evidence type="ECO:0000256" key="8">
    <source>
        <dbReference type="ARBA" id="ARBA00022824"/>
    </source>
</evidence>
<evidence type="ECO:0000256" key="3">
    <source>
        <dbReference type="ARBA" id="ARBA00004371"/>
    </source>
</evidence>
<dbReference type="PROSITE" id="PS00149">
    <property type="entry name" value="SULFATASE_2"/>
    <property type="match status" value="1"/>
</dbReference>
<keyword evidence="10" id="KW-0443">Lipid metabolism</keyword>
<comment type="catalytic activity">
    <reaction evidence="14">
        <text>an N-acyl-1-beta-D-(3-O-sulfo)-galactosyl-sphing-4-enine + H2O = a beta-D-galactosyl-(1&lt;-&gt;1')-N-acylsphing-4-enine + sulfate + H(+)</text>
        <dbReference type="Rhea" id="RHEA:21300"/>
        <dbReference type="ChEBI" id="CHEBI:15377"/>
        <dbReference type="ChEBI" id="CHEBI:15378"/>
        <dbReference type="ChEBI" id="CHEBI:16189"/>
        <dbReference type="ChEBI" id="CHEBI:18390"/>
        <dbReference type="ChEBI" id="CHEBI:75956"/>
        <dbReference type="EC" id="3.1.6.8"/>
    </reaction>
    <physiologicalReaction direction="left-to-right" evidence="14">
        <dbReference type="Rhea" id="RHEA:21301"/>
    </physiologicalReaction>
</comment>
<keyword evidence="13" id="KW-0458">Lysosome</keyword>
<dbReference type="GO" id="GO:0006629">
    <property type="term" value="P:lipid metabolic process"/>
    <property type="evidence" value="ECO:0007669"/>
    <property type="project" value="UniProtKB-KW"/>
</dbReference>
<evidence type="ECO:0000256" key="15">
    <source>
        <dbReference type="ARBA" id="ARBA00058866"/>
    </source>
</evidence>
<evidence type="ECO:0000256" key="21">
    <source>
        <dbReference type="SAM" id="SignalP"/>
    </source>
</evidence>
<feature type="signal peptide" evidence="21">
    <location>
        <begin position="1"/>
        <end position="20"/>
    </location>
</feature>
<keyword evidence="5" id="KW-0479">Metal-binding</keyword>
<evidence type="ECO:0000256" key="19">
    <source>
        <dbReference type="ARBA" id="ARBA00076521"/>
    </source>
</evidence>
<keyword evidence="8" id="KW-0256">Endoplasmic reticulum</keyword>
<evidence type="ECO:0000256" key="18">
    <source>
        <dbReference type="ARBA" id="ARBA00074874"/>
    </source>
</evidence>
<dbReference type="GO" id="GO:0004065">
    <property type="term" value="F:arylsulfatase activity"/>
    <property type="evidence" value="ECO:0007669"/>
    <property type="project" value="TreeGrafter"/>
</dbReference>
<evidence type="ECO:0000256" key="7">
    <source>
        <dbReference type="ARBA" id="ARBA00022801"/>
    </source>
</evidence>
<proteinExistence type="inferred from homology"/>
<dbReference type="Pfam" id="PF14707">
    <property type="entry name" value="Sulfatase_C"/>
    <property type="match status" value="1"/>
</dbReference>
<dbReference type="GO" id="GO:0005764">
    <property type="term" value="C:lysosome"/>
    <property type="evidence" value="ECO:0007669"/>
    <property type="project" value="UniProtKB-SubCell"/>
</dbReference>
<dbReference type="InterPro" id="IPR017850">
    <property type="entry name" value="Alkaline_phosphatase_core_sf"/>
</dbReference>
<dbReference type="Pfam" id="PF00884">
    <property type="entry name" value="Sulfatase"/>
    <property type="match status" value="1"/>
</dbReference>
<evidence type="ECO:0000256" key="16">
    <source>
        <dbReference type="ARBA" id="ARBA00061742"/>
    </source>
</evidence>
<dbReference type="InterPro" id="IPR050738">
    <property type="entry name" value="Sulfatase"/>
</dbReference>
<dbReference type="InterPro" id="IPR024607">
    <property type="entry name" value="Sulfatase_CS"/>
</dbReference>
<dbReference type="SUPFAM" id="SSF53649">
    <property type="entry name" value="Alkaline phosphatase-like"/>
    <property type="match status" value="1"/>
</dbReference>
<dbReference type="GO" id="GO:0046872">
    <property type="term" value="F:metal ion binding"/>
    <property type="evidence" value="ECO:0007669"/>
    <property type="project" value="UniProtKB-KW"/>
</dbReference>
<comment type="subcellular location">
    <subcellularLocation>
        <location evidence="2">Endoplasmic reticulum</location>
    </subcellularLocation>
    <subcellularLocation>
        <location evidence="3">Lysosome</location>
    </subcellularLocation>
</comment>
<evidence type="ECO:0000256" key="9">
    <source>
        <dbReference type="ARBA" id="ARBA00022837"/>
    </source>
</evidence>
<dbReference type="FunFam" id="3.40.720.10:FF:000023">
    <property type="entry name" value="Arylsulfatase A"/>
    <property type="match status" value="1"/>
</dbReference>
<gene>
    <name evidence="23" type="ORF">Z043_100344</name>
</gene>
<dbReference type="Gene3D" id="3.40.720.10">
    <property type="entry name" value="Alkaline Phosphatase, subunit A"/>
    <property type="match status" value="1"/>
</dbReference>
<dbReference type="PANTHER" id="PTHR42693">
    <property type="entry name" value="ARYLSULFATASE FAMILY MEMBER"/>
    <property type="match status" value="1"/>
</dbReference>
<keyword evidence="11" id="KW-1015">Disulfide bond</keyword>
<protein>
    <recommendedName>
        <fullName evidence="18">Arylsulfatase A</fullName>
        <ecNumber evidence="17">3.1.6.8</ecNumber>
    </recommendedName>
    <alternativeName>
        <fullName evidence="19">Cerebroside-sulfatase</fullName>
    </alternativeName>
</protein>
<dbReference type="InterPro" id="IPR000917">
    <property type="entry name" value="Sulfatase_N"/>
</dbReference>
<evidence type="ECO:0000256" key="11">
    <source>
        <dbReference type="ARBA" id="ARBA00023157"/>
    </source>
</evidence>
<evidence type="ECO:0000256" key="10">
    <source>
        <dbReference type="ARBA" id="ARBA00023098"/>
    </source>
</evidence>
<dbReference type="EMBL" id="JARO02000075">
    <property type="protein sequence ID" value="KPP80027.1"/>
    <property type="molecule type" value="Genomic_DNA"/>
</dbReference>
<comment type="caution">
    <text evidence="23">The sequence shown here is derived from an EMBL/GenBank/DDBJ whole genome shotgun (WGS) entry which is preliminary data.</text>
</comment>
<dbReference type="EC" id="3.1.6.8" evidence="17"/>
<keyword evidence="12" id="KW-0325">Glycoprotein</keyword>
<dbReference type="FunFam" id="3.30.1120.10:FF:000003">
    <property type="entry name" value="Arylsulfatase A"/>
    <property type="match status" value="1"/>
</dbReference>
<feature type="region of interest" description="Disordered" evidence="20">
    <location>
        <begin position="528"/>
        <end position="556"/>
    </location>
</feature>
<evidence type="ECO:0000313" key="23">
    <source>
        <dbReference type="EMBL" id="KPP80027.1"/>
    </source>
</evidence>
<comment type="similarity">
    <text evidence="4">Belongs to the sulfatase family.</text>
</comment>
<evidence type="ECO:0000256" key="1">
    <source>
        <dbReference type="ARBA" id="ARBA00001913"/>
    </source>
</evidence>
<dbReference type="GO" id="GO:0005783">
    <property type="term" value="C:endoplasmic reticulum"/>
    <property type="evidence" value="ECO:0007669"/>
    <property type="project" value="UniProtKB-SubCell"/>
</dbReference>
<accession>A0A0P7VC38</accession>
<evidence type="ECO:0000256" key="4">
    <source>
        <dbReference type="ARBA" id="ARBA00008779"/>
    </source>
</evidence>
<comment type="function">
    <text evidence="15">Hydrolyzes cerebroside sulfate.</text>
</comment>
<evidence type="ECO:0000256" key="13">
    <source>
        <dbReference type="ARBA" id="ARBA00023228"/>
    </source>
</evidence>